<protein>
    <submittedName>
        <fullName evidence="1">Uncharacterized protein</fullName>
    </submittedName>
</protein>
<dbReference type="VEuPathDB" id="FungiDB:HMPREF1544_02609"/>
<organism evidence="1 2">
    <name type="scientific">Mucor circinelloides f. circinelloides (strain 1006PhL)</name>
    <name type="common">Mucormycosis agent</name>
    <name type="synonym">Calyptromyces circinelloides</name>
    <dbReference type="NCBI Taxonomy" id="1220926"/>
    <lineage>
        <taxon>Eukaryota</taxon>
        <taxon>Fungi</taxon>
        <taxon>Fungi incertae sedis</taxon>
        <taxon>Mucoromycota</taxon>
        <taxon>Mucoromycotina</taxon>
        <taxon>Mucoromycetes</taxon>
        <taxon>Mucorales</taxon>
        <taxon>Mucorineae</taxon>
        <taxon>Mucoraceae</taxon>
        <taxon>Mucor</taxon>
    </lineage>
</organism>
<proteinExistence type="predicted"/>
<gene>
    <name evidence="1" type="ORF">HMPREF1544_02609</name>
</gene>
<keyword evidence="2" id="KW-1185">Reference proteome</keyword>
<evidence type="ECO:0000313" key="2">
    <source>
        <dbReference type="Proteomes" id="UP000014254"/>
    </source>
</evidence>
<accession>S2JKR7</accession>
<reference evidence="2" key="1">
    <citation type="submission" date="2013-05" db="EMBL/GenBank/DDBJ databases">
        <title>The Genome sequence of Mucor circinelloides f. circinelloides 1006PhL.</title>
        <authorList>
            <consortium name="The Broad Institute Genomics Platform"/>
            <person name="Cuomo C."/>
            <person name="Earl A."/>
            <person name="Findley K."/>
            <person name="Lee S.C."/>
            <person name="Walker B."/>
            <person name="Young S."/>
            <person name="Zeng Q."/>
            <person name="Gargeya S."/>
            <person name="Fitzgerald M."/>
            <person name="Haas B."/>
            <person name="Abouelleil A."/>
            <person name="Allen A.W."/>
            <person name="Alvarado L."/>
            <person name="Arachchi H.M."/>
            <person name="Berlin A.M."/>
            <person name="Chapman S.B."/>
            <person name="Gainer-Dewar J."/>
            <person name="Goldberg J."/>
            <person name="Griggs A."/>
            <person name="Gujja S."/>
            <person name="Hansen M."/>
            <person name="Howarth C."/>
            <person name="Imamovic A."/>
            <person name="Ireland A."/>
            <person name="Larimer J."/>
            <person name="McCowan C."/>
            <person name="Murphy C."/>
            <person name="Pearson M."/>
            <person name="Poon T.W."/>
            <person name="Priest M."/>
            <person name="Roberts A."/>
            <person name="Saif S."/>
            <person name="Shea T."/>
            <person name="Sisk P."/>
            <person name="Sykes S."/>
            <person name="Wortman J."/>
            <person name="Nusbaum C."/>
            <person name="Birren B."/>
        </authorList>
    </citation>
    <scope>NUCLEOTIDE SEQUENCE [LARGE SCALE GENOMIC DNA]</scope>
    <source>
        <strain evidence="2">1006PhL</strain>
    </source>
</reference>
<dbReference type="Proteomes" id="UP000014254">
    <property type="component" value="Unassembled WGS sequence"/>
</dbReference>
<dbReference type="AlphaFoldDB" id="S2JKR7"/>
<sequence>MATNKDKGNILNNNIIDFVSNYKHNGAHLALNEHYAYFKGKYERLRKNNQQVVKATYKMLNDHDGNLTDTIKHLKAKSYDTNSILKQLEI</sequence>
<evidence type="ECO:0000313" key="1">
    <source>
        <dbReference type="EMBL" id="EPB90549.1"/>
    </source>
</evidence>
<dbReference type="EMBL" id="KE123919">
    <property type="protein sequence ID" value="EPB90549.1"/>
    <property type="molecule type" value="Genomic_DNA"/>
</dbReference>
<name>S2JKR7_MUCC1</name>
<dbReference type="InParanoid" id="S2JKR7"/>